<sequence length="44" mass="4543">MRVEHGERLGAGGGGVKRVPKAQRAEEMCTGVSEFLGRVVGCAG</sequence>
<evidence type="ECO:0000313" key="2">
    <source>
        <dbReference type="EMBL" id="OOK84101.1"/>
    </source>
</evidence>
<protein>
    <submittedName>
        <fullName evidence="2">Uncharacterized protein</fullName>
    </submittedName>
</protein>
<evidence type="ECO:0000256" key="1">
    <source>
        <dbReference type="SAM" id="MobiDB-lite"/>
    </source>
</evidence>
<dbReference type="EMBL" id="MVBN01000001">
    <property type="protein sequence ID" value="OOK84101.1"/>
    <property type="molecule type" value="Genomic_DNA"/>
</dbReference>
<feature type="region of interest" description="Disordered" evidence="1">
    <location>
        <begin position="1"/>
        <end position="22"/>
    </location>
</feature>
<proteinExistence type="predicted"/>
<evidence type="ECO:0000313" key="3">
    <source>
        <dbReference type="Proteomes" id="UP000188532"/>
    </source>
</evidence>
<dbReference type="Proteomes" id="UP000188532">
    <property type="component" value="Unassembled WGS sequence"/>
</dbReference>
<organism evidence="2 3">
    <name type="scientific">Mycobacterium kansasii</name>
    <dbReference type="NCBI Taxonomy" id="1768"/>
    <lineage>
        <taxon>Bacteria</taxon>
        <taxon>Bacillati</taxon>
        <taxon>Actinomycetota</taxon>
        <taxon>Actinomycetes</taxon>
        <taxon>Mycobacteriales</taxon>
        <taxon>Mycobacteriaceae</taxon>
        <taxon>Mycobacterium</taxon>
    </lineage>
</organism>
<gene>
    <name evidence="2" type="ORF">BZL29_1021</name>
</gene>
<dbReference type="AlphaFoldDB" id="A0A1V3Y028"/>
<name>A0A1V3Y028_MYCKA</name>
<accession>A0A1V3Y028</accession>
<reference evidence="2 3" key="1">
    <citation type="submission" date="2017-02" db="EMBL/GenBank/DDBJ databases">
        <title>Complete genome sequences of Mycobacterium kansasii strains isolated from rhesus macaques.</title>
        <authorList>
            <person name="Panda A."/>
            <person name="Nagaraj S."/>
            <person name="Zhao X."/>
            <person name="Tettelin H."/>
            <person name="Detolla L.J."/>
        </authorList>
    </citation>
    <scope>NUCLEOTIDE SEQUENCE [LARGE SCALE GENOMIC DNA]</scope>
    <source>
        <strain evidence="2 3">11-3469</strain>
    </source>
</reference>
<comment type="caution">
    <text evidence="2">The sequence shown here is derived from an EMBL/GenBank/DDBJ whole genome shotgun (WGS) entry which is preliminary data.</text>
</comment>